<dbReference type="InterPro" id="IPR037126">
    <property type="entry name" value="PdaC/RsiV-like_sf"/>
</dbReference>
<dbReference type="EMBL" id="LFZW01000001">
    <property type="protein sequence ID" value="KMY52084.1"/>
    <property type="molecule type" value="Genomic_DNA"/>
</dbReference>
<dbReference type="InterPro" id="IPR021729">
    <property type="entry name" value="DUF3298"/>
</dbReference>
<dbReference type="Gene3D" id="3.90.640.20">
    <property type="entry name" value="Heat-shock cognate protein, ATPase"/>
    <property type="match status" value="1"/>
</dbReference>
<feature type="domain" description="NodB homology" evidence="3">
    <location>
        <begin position="285"/>
        <end position="460"/>
    </location>
</feature>
<dbReference type="CDD" id="cd10954">
    <property type="entry name" value="CE4_CtAXE_like"/>
    <property type="match status" value="1"/>
</dbReference>
<dbReference type="OrthoDB" id="9812065at2"/>
<name>A0A0K9GZD2_9BACI</name>
<dbReference type="PANTHER" id="PTHR10587">
    <property type="entry name" value="GLYCOSYL TRANSFERASE-RELATED"/>
    <property type="match status" value="1"/>
</dbReference>
<keyword evidence="5" id="KW-1185">Reference proteome</keyword>
<dbReference type="GO" id="GO:0016020">
    <property type="term" value="C:membrane"/>
    <property type="evidence" value="ECO:0007669"/>
    <property type="project" value="TreeGrafter"/>
</dbReference>
<evidence type="ECO:0000259" key="3">
    <source>
        <dbReference type="PROSITE" id="PS51677"/>
    </source>
</evidence>
<evidence type="ECO:0000256" key="2">
    <source>
        <dbReference type="ARBA" id="ARBA00022801"/>
    </source>
</evidence>
<dbReference type="PANTHER" id="PTHR10587:SF133">
    <property type="entry name" value="CHITIN DEACETYLASE 1-RELATED"/>
    <property type="match status" value="1"/>
</dbReference>
<dbReference type="Proteomes" id="UP000037146">
    <property type="component" value="Unassembled WGS sequence"/>
</dbReference>
<dbReference type="InterPro" id="IPR011330">
    <property type="entry name" value="Glyco_hydro/deAcase_b/a-brl"/>
</dbReference>
<dbReference type="Gene3D" id="3.20.20.370">
    <property type="entry name" value="Glycoside hydrolase/deacetylase"/>
    <property type="match status" value="1"/>
</dbReference>
<evidence type="ECO:0000313" key="4">
    <source>
        <dbReference type="EMBL" id="KMY52084.1"/>
    </source>
</evidence>
<protein>
    <recommendedName>
        <fullName evidence="3">NodB homology domain-containing protein</fullName>
    </recommendedName>
</protein>
<sequence length="477" mass="54678">MKKKVKKFKRIKLKRVFTLLVCIFVLVISIRYVISERAQATVKKEVEIFTDEKYPTVEIQTMIKDQTHGGYSVSYPTLQIKKIDQALKAYVNEEIASYQQTIAQKNIPKKTSTELTITYDITHYSEQTVTVLFNKYQFTDGKWGVPSIQTFTFDLPSQKQISLQDIFYKNSDYLNSLSMIAYTELKKNKELAESEILKAKTEPNKDNFSQFSLLEDAIVLYFQPFLGATGYSDTKSIAVKKAVFDSILKDSYKNTKANKNKIKETPPSHIVSELPKPSGIDPNKKVIALTFDDGPSKGPTTLILDALKEYDSHATFFVLGNRVQYYPEIIQRMFEEGNEVGNHSWNHPQLTRLKEEQIQHQIFDTQAIIKKVSGHEPIHIRPPYGAINNDVRQYLGDLSVALWNIDPEDWKSRDKDHIVHSVMSKVSDGKIVLMHDIYSTSAEAAVDIIKQLKAQDYQLVTISELEEVKKLRQESTK</sequence>
<dbReference type="Gene3D" id="3.30.565.40">
    <property type="entry name" value="Fervidobacterium nodosum Rt17-B1 like"/>
    <property type="match status" value="1"/>
</dbReference>
<dbReference type="InterPro" id="IPR002509">
    <property type="entry name" value="NODB_dom"/>
</dbReference>
<gene>
    <name evidence="4" type="ORF">AC625_23325</name>
</gene>
<dbReference type="Pfam" id="PF11738">
    <property type="entry name" value="DUF3298"/>
    <property type="match status" value="1"/>
</dbReference>
<evidence type="ECO:0000313" key="5">
    <source>
        <dbReference type="Proteomes" id="UP000037146"/>
    </source>
</evidence>
<dbReference type="AlphaFoldDB" id="A0A0K9GZD2"/>
<keyword evidence="2" id="KW-0378">Hydrolase</keyword>
<evidence type="ECO:0000256" key="1">
    <source>
        <dbReference type="ARBA" id="ARBA00022723"/>
    </source>
</evidence>
<comment type="caution">
    <text evidence="4">The sequence shown here is derived from an EMBL/GenBank/DDBJ whole genome shotgun (WGS) entry which is preliminary data.</text>
</comment>
<dbReference type="GO" id="GO:0016810">
    <property type="term" value="F:hydrolase activity, acting on carbon-nitrogen (but not peptide) bonds"/>
    <property type="evidence" value="ECO:0007669"/>
    <property type="project" value="InterPro"/>
</dbReference>
<dbReference type="InterPro" id="IPR050248">
    <property type="entry name" value="Polysacc_deacetylase_ArnD"/>
</dbReference>
<dbReference type="STRING" id="1679170.AC625_23325"/>
<dbReference type="RefSeq" id="WP_049683443.1">
    <property type="nucleotide sequence ID" value="NZ_LFZW01000001.1"/>
</dbReference>
<organism evidence="4 5">
    <name type="scientific">Peribacillus loiseleuriae</name>
    <dbReference type="NCBI Taxonomy" id="1679170"/>
    <lineage>
        <taxon>Bacteria</taxon>
        <taxon>Bacillati</taxon>
        <taxon>Bacillota</taxon>
        <taxon>Bacilli</taxon>
        <taxon>Bacillales</taxon>
        <taxon>Bacillaceae</taxon>
        <taxon>Peribacillus</taxon>
    </lineage>
</organism>
<accession>A0A0K9GZD2</accession>
<dbReference type="SUPFAM" id="SSF88713">
    <property type="entry name" value="Glycoside hydrolase/deacetylase"/>
    <property type="match status" value="1"/>
</dbReference>
<dbReference type="GO" id="GO:0046872">
    <property type="term" value="F:metal ion binding"/>
    <property type="evidence" value="ECO:0007669"/>
    <property type="project" value="UniProtKB-KW"/>
</dbReference>
<dbReference type="PROSITE" id="PS51677">
    <property type="entry name" value="NODB"/>
    <property type="match status" value="1"/>
</dbReference>
<dbReference type="Pfam" id="PF01522">
    <property type="entry name" value="Polysacc_deac_1"/>
    <property type="match status" value="1"/>
</dbReference>
<proteinExistence type="predicted"/>
<dbReference type="GO" id="GO:0005975">
    <property type="term" value="P:carbohydrate metabolic process"/>
    <property type="evidence" value="ECO:0007669"/>
    <property type="project" value="InterPro"/>
</dbReference>
<dbReference type="PATRIC" id="fig|1679170.3.peg.5227"/>
<reference evidence="5" key="1">
    <citation type="submission" date="2015-07" db="EMBL/GenBank/DDBJ databases">
        <title>Genome sequencing project for genomic taxonomy and phylogenomics of Bacillus-like bacteria.</title>
        <authorList>
            <person name="Liu B."/>
            <person name="Wang J."/>
            <person name="Zhu Y."/>
            <person name="Liu G."/>
            <person name="Chen Q."/>
            <person name="Chen Z."/>
            <person name="Lan J."/>
            <person name="Che J."/>
            <person name="Ge C."/>
            <person name="Shi H."/>
            <person name="Pan Z."/>
            <person name="Liu X."/>
        </authorList>
    </citation>
    <scope>NUCLEOTIDE SEQUENCE [LARGE SCALE GENOMIC DNA]</scope>
    <source>
        <strain evidence="5">FJAT-27997</strain>
    </source>
</reference>
<keyword evidence="1" id="KW-0479">Metal-binding</keyword>